<organism evidence="1 2">
    <name type="scientific">Arctium lappa</name>
    <name type="common">Greater burdock</name>
    <name type="synonym">Lappa major</name>
    <dbReference type="NCBI Taxonomy" id="4217"/>
    <lineage>
        <taxon>Eukaryota</taxon>
        <taxon>Viridiplantae</taxon>
        <taxon>Streptophyta</taxon>
        <taxon>Embryophyta</taxon>
        <taxon>Tracheophyta</taxon>
        <taxon>Spermatophyta</taxon>
        <taxon>Magnoliopsida</taxon>
        <taxon>eudicotyledons</taxon>
        <taxon>Gunneridae</taxon>
        <taxon>Pentapetalae</taxon>
        <taxon>asterids</taxon>
        <taxon>campanulids</taxon>
        <taxon>Asterales</taxon>
        <taxon>Asteraceae</taxon>
        <taxon>Carduoideae</taxon>
        <taxon>Cardueae</taxon>
        <taxon>Arctiinae</taxon>
        <taxon>Arctium</taxon>
    </lineage>
</organism>
<dbReference type="EMBL" id="CM042053">
    <property type="protein sequence ID" value="KAI3715744.1"/>
    <property type="molecule type" value="Genomic_DNA"/>
</dbReference>
<comment type="caution">
    <text evidence="1">The sequence shown here is derived from an EMBL/GenBank/DDBJ whole genome shotgun (WGS) entry which is preliminary data.</text>
</comment>
<sequence>MSMFRFGGSSLVFNDSLCVVIREIREWGSRCFLPLRDCRNRLTPSWARNRKSGSTGNSGSTRKSGTKASTGNREPRHLPRNRDPRLQPGNRDLPGTEIGTYPGTPYRKSGENPVKRGALGKINSKGVFETNEDLSILSRLAEQPVESNNDASRVARDEKIFCRNGHMEVYFINTIRNSKCRDEKIFCRNGHMEVYFINTIRNSKFLRAALPFRIVPASSVYRWFRSNSEYLVESSCDMRLKTTKQPSLCVFIMNNPKII</sequence>
<proteinExistence type="predicted"/>
<reference evidence="2" key="1">
    <citation type="journal article" date="2022" name="Mol. Ecol. Resour.">
        <title>The genomes of chicory, endive, great burdock and yacon provide insights into Asteraceae palaeo-polyploidization history and plant inulin production.</title>
        <authorList>
            <person name="Fan W."/>
            <person name="Wang S."/>
            <person name="Wang H."/>
            <person name="Wang A."/>
            <person name="Jiang F."/>
            <person name="Liu H."/>
            <person name="Zhao H."/>
            <person name="Xu D."/>
            <person name="Zhang Y."/>
        </authorList>
    </citation>
    <scope>NUCLEOTIDE SEQUENCE [LARGE SCALE GENOMIC DNA]</scope>
    <source>
        <strain evidence="2">cv. Niubang</strain>
    </source>
</reference>
<evidence type="ECO:0000313" key="1">
    <source>
        <dbReference type="EMBL" id="KAI3715744.1"/>
    </source>
</evidence>
<name>A0ACB9B072_ARCLA</name>
<reference evidence="1 2" key="2">
    <citation type="journal article" date="2022" name="Mol. Ecol. Resour.">
        <title>The genomes of chicory, endive, great burdock and yacon provide insights into Asteraceae paleo-polyploidization history and plant inulin production.</title>
        <authorList>
            <person name="Fan W."/>
            <person name="Wang S."/>
            <person name="Wang H."/>
            <person name="Wang A."/>
            <person name="Jiang F."/>
            <person name="Liu H."/>
            <person name="Zhao H."/>
            <person name="Xu D."/>
            <person name="Zhang Y."/>
        </authorList>
    </citation>
    <scope>NUCLEOTIDE SEQUENCE [LARGE SCALE GENOMIC DNA]</scope>
    <source>
        <strain evidence="2">cv. Niubang</strain>
    </source>
</reference>
<evidence type="ECO:0000313" key="2">
    <source>
        <dbReference type="Proteomes" id="UP001055879"/>
    </source>
</evidence>
<protein>
    <submittedName>
        <fullName evidence="1">Uncharacterized protein</fullName>
    </submittedName>
</protein>
<keyword evidence="2" id="KW-1185">Reference proteome</keyword>
<gene>
    <name evidence="1" type="ORF">L6452_22731</name>
</gene>
<dbReference type="Proteomes" id="UP001055879">
    <property type="component" value="Linkage Group LG07"/>
</dbReference>
<accession>A0ACB9B072</accession>